<name>A0A6C0EX63_9ZZZZ</name>
<evidence type="ECO:0000256" key="1">
    <source>
        <dbReference type="SAM" id="MobiDB-lite"/>
    </source>
</evidence>
<reference evidence="2" key="1">
    <citation type="journal article" date="2020" name="Nature">
        <title>Giant virus diversity and host interactions through global metagenomics.</title>
        <authorList>
            <person name="Schulz F."/>
            <person name="Roux S."/>
            <person name="Paez-Espino D."/>
            <person name="Jungbluth S."/>
            <person name="Walsh D.A."/>
            <person name="Denef V.J."/>
            <person name="McMahon K.D."/>
            <person name="Konstantinidis K.T."/>
            <person name="Eloe-Fadrosh E.A."/>
            <person name="Kyrpides N.C."/>
            <person name="Woyke T."/>
        </authorList>
    </citation>
    <scope>NUCLEOTIDE SEQUENCE</scope>
    <source>
        <strain evidence="2">GVMAG-M-3300009161-52</strain>
    </source>
</reference>
<protein>
    <submittedName>
        <fullName evidence="2">Uncharacterized protein</fullName>
    </submittedName>
</protein>
<accession>A0A6C0EX63</accession>
<proteinExistence type="predicted"/>
<feature type="compositionally biased region" description="Basic and acidic residues" evidence="1">
    <location>
        <begin position="376"/>
        <end position="385"/>
    </location>
</feature>
<organism evidence="2">
    <name type="scientific">viral metagenome</name>
    <dbReference type="NCBI Taxonomy" id="1070528"/>
    <lineage>
        <taxon>unclassified sequences</taxon>
        <taxon>metagenomes</taxon>
        <taxon>organismal metagenomes</taxon>
    </lineage>
</organism>
<evidence type="ECO:0000313" key="2">
    <source>
        <dbReference type="EMBL" id="QHT33746.1"/>
    </source>
</evidence>
<feature type="region of interest" description="Disordered" evidence="1">
    <location>
        <begin position="370"/>
        <end position="392"/>
    </location>
</feature>
<dbReference type="AlphaFoldDB" id="A0A6C0EX63"/>
<dbReference type="EMBL" id="MN738978">
    <property type="protein sequence ID" value="QHT33746.1"/>
    <property type="molecule type" value="Genomic_DNA"/>
</dbReference>
<sequence>MNKNGYLAPTSAYSEIDGYADPRYADPRYADPRYDSLYPNPSGKLTPFKYGYGKTKTTSSTTTPIPTQYIAPKGDVDLNDHDLSGDLLGIIDKGVNEIVYKLKLKLGNTQNEINNSTYDIKELLNSIGLYVNSEATTLLKQNDDPNVVNFTLEDNKYKVPTNINYFNPINPDKQFSKPEPELIKDFNLTSNFSPIHSTYDSNYFHENNETDISTPAGLDEVKKRLDNCQNLEFLYLRKHSEIMKIFAFTINLFDKYKYAIKVILFLLKYLLPNTKFGEKIVNVDEEEGEGNRDKQVPINVKLPEPIIKNIKAMLDDEQKIQGVINTMRSVIIDNKIPGAVDQNGIPIIPGTRTIPNADLNHIEKFKKLPSKLPSKLGEKTTEKDINNSINKT</sequence>